<dbReference type="InterPro" id="IPR000073">
    <property type="entry name" value="AB_hydrolase_1"/>
</dbReference>
<dbReference type="Pfam" id="PF00561">
    <property type="entry name" value="Abhydrolase_1"/>
    <property type="match status" value="1"/>
</dbReference>
<protein>
    <submittedName>
        <fullName evidence="2">Alpha/beta hydrolase</fullName>
    </submittedName>
</protein>
<dbReference type="InterPro" id="IPR000639">
    <property type="entry name" value="Epox_hydrolase-like"/>
</dbReference>
<sequence length="309" mass="32997">MLKKLLGLLVVIALVVTGLYYACPEKLVKLAVEGERAAASLSRHEIDVAGLKYVYLEGGKGEPLVLIHGFGADKENFTRVAKFLTPRFHVIIPDLPGFGESGKPADGIYTVASQVERVHALVQALGLKTVHLGGSSMGGNIAASYAAKYPTETASIWLLAPAGLGTAPPSDVELSLKDGGRNPLIASNPDEFAAVFKFVMADPPFLPRRFIDVMGRTAVANHELNAKIFQQIRSEPPLESRVPGLTVPARIVWGDKDRALNVGGAKILAGLMPNASVLILPGIGHLPMLERPREVAADYLTFRDGLKAP</sequence>
<evidence type="ECO:0000259" key="1">
    <source>
        <dbReference type="Pfam" id="PF00561"/>
    </source>
</evidence>
<proteinExistence type="predicted"/>
<keyword evidence="3" id="KW-1185">Reference proteome</keyword>
<dbReference type="AlphaFoldDB" id="A0A2T5MJ18"/>
<dbReference type="Gene3D" id="3.40.50.1820">
    <property type="entry name" value="alpha/beta hydrolase"/>
    <property type="match status" value="1"/>
</dbReference>
<dbReference type="SUPFAM" id="SSF53474">
    <property type="entry name" value="alpha/beta-Hydrolases"/>
    <property type="match status" value="1"/>
</dbReference>
<dbReference type="RefSeq" id="WP_107938286.1">
    <property type="nucleotide sequence ID" value="NZ_QANS01000001.1"/>
</dbReference>
<feature type="domain" description="AB hydrolase-1" evidence="1">
    <location>
        <begin position="63"/>
        <end position="195"/>
    </location>
</feature>
<gene>
    <name evidence="2" type="ORF">CJD38_00140</name>
</gene>
<dbReference type="EMBL" id="QANS01000001">
    <property type="protein sequence ID" value="PTU32577.1"/>
    <property type="molecule type" value="Genomic_DNA"/>
</dbReference>
<dbReference type="GO" id="GO:0046464">
    <property type="term" value="P:acylglycerol catabolic process"/>
    <property type="evidence" value="ECO:0007669"/>
    <property type="project" value="TreeGrafter"/>
</dbReference>
<dbReference type="InterPro" id="IPR029058">
    <property type="entry name" value="AB_hydrolase_fold"/>
</dbReference>
<dbReference type="PANTHER" id="PTHR43798">
    <property type="entry name" value="MONOACYLGLYCEROL LIPASE"/>
    <property type="match status" value="1"/>
</dbReference>
<dbReference type="GO" id="GO:0016020">
    <property type="term" value="C:membrane"/>
    <property type="evidence" value="ECO:0007669"/>
    <property type="project" value="TreeGrafter"/>
</dbReference>
<dbReference type="OrthoDB" id="9808398at2"/>
<dbReference type="PRINTS" id="PR00412">
    <property type="entry name" value="EPOXHYDRLASE"/>
</dbReference>
<dbReference type="Proteomes" id="UP000244248">
    <property type="component" value="Unassembled WGS sequence"/>
</dbReference>
<dbReference type="PRINTS" id="PR00111">
    <property type="entry name" value="ABHYDROLASE"/>
</dbReference>
<dbReference type="InterPro" id="IPR050266">
    <property type="entry name" value="AB_hydrolase_sf"/>
</dbReference>
<accession>A0A2T5MJ18</accession>
<evidence type="ECO:0000313" key="3">
    <source>
        <dbReference type="Proteomes" id="UP000244248"/>
    </source>
</evidence>
<name>A0A2T5MJ18_9GAMM</name>
<evidence type="ECO:0000313" key="2">
    <source>
        <dbReference type="EMBL" id="PTU32577.1"/>
    </source>
</evidence>
<keyword evidence="2" id="KW-0378">Hydrolase</keyword>
<dbReference type="GO" id="GO:0047372">
    <property type="term" value="F:monoacylglycerol lipase activity"/>
    <property type="evidence" value="ECO:0007669"/>
    <property type="project" value="TreeGrafter"/>
</dbReference>
<comment type="caution">
    <text evidence="2">The sequence shown here is derived from an EMBL/GenBank/DDBJ whole genome shotgun (WGS) entry which is preliminary data.</text>
</comment>
<dbReference type="PANTHER" id="PTHR43798:SF5">
    <property type="entry name" value="MONOACYLGLYCEROL LIPASE ABHD6"/>
    <property type="match status" value="1"/>
</dbReference>
<reference evidence="2 3" key="1">
    <citation type="submission" date="2018-04" db="EMBL/GenBank/DDBJ databases">
        <title>Novel species isolated from glacier.</title>
        <authorList>
            <person name="Liu Q."/>
            <person name="Xin Y.-H."/>
        </authorList>
    </citation>
    <scope>NUCLEOTIDE SEQUENCE [LARGE SCALE GENOMIC DNA]</scope>
    <source>
        <strain evidence="2 3">GT1R17</strain>
    </source>
</reference>
<organism evidence="2 3">
    <name type="scientific">Stenotrophobium rhamnosiphilum</name>
    <dbReference type="NCBI Taxonomy" id="2029166"/>
    <lineage>
        <taxon>Bacteria</taxon>
        <taxon>Pseudomonadati</taxon>
        <taxon>Pseudomonadota</taxon>
        <taxon>Gammaproteobacteria</taxon>
        <taxon>Nevskiales</taxon>
        <taxon>Nevskiaceae</taxon>
        <taxon>Stenotrophobium</taxon>
    </lineage>
</organism>